<gene>
    <name evidence="1" type="ORF">FR698_10895</name>
</gene>
<evidence type="ECO:0000313" key="2">
    <source>
        <dbReference type="Proteomes" id="UP000321201"/>
    </source>
</evidence>
<organism evidence="1 2">
    <name type="scientific">Pelomicrobium methylotrophicum</name>
    <dbReference type="NCBI Taxonomy" id="2602750"/>
    <lineage>
        <taxon>Bacteria</taxon>
        <taxon>Pseudomonadati</taxon>
        <taxon>Pseudomonadota</taxon>
        <taxon>Hydrogenophilia</taxon>
        <taxon>Hydrogenophilia incertae sedis</taxon>
        <taxon>Pelomicrobium</taxon>
    </lineage>
</organism>
<name>A0A5C7EH92_9PROT</name>
<dbReference type="InParanoid" id="A0A5C7EH92"/>
<proteinExistence type="predicted"/>
<evidence type="ECO:0000313" key="1">
    <source>
        <dbReference type="EMBL" id="TXF11396.1"/>
    </source>
</evidence>
<dbReference type="RefSeq" id="WP_147800228.1">
    <property type="nucleotide sequence ID" value="NZ_VPFL01000014.1"/>
</dbReference>
<accession>A0A5C7EH92</accession>
<protein>
    <submittedName>
        <fullName evidence="1">Uncharacterized protein</fullName>
    </submittedName>
</protein>
<dbReference type="AlphaFoldDB" id="A0A5C7EH92"/>
<dbReference type="OrthoDB" id="8563818at2"/>
<dbReference type="Proteomes" id="UP000321201">
    <property type="component" value="Unassembled WGS sequence"/>
</dbReference>
<dbReference type="EMBL" id="VPFL01000014">
    <property type="protein sequence ID" value="TXF11396.1"/>
    <property type="molecule type" value="Genomic_DNA"/>
</dbReference>
<comment type="caution">
    <text evidence="1">The sequence shown here is derived from an EMBL/GenBank/DDBJ whole genome shotgun (WGS) entry which is preliminary data.</text>
</comment>
<sequence>MTADHPDNPTLPALMAATLYLMTKQAERGCPLQAELVIRHLQFIETHPDAHAAPMLRDVCRRLIARWYDLLYRMQKGESPREQKRSIH</sequence>
<keyword evidence="2" id="KW-1185">Reference proteome</keyword>
<reference evidence="1 2" key="1">
    <citation type="submission" date="2019-08" db="EMBL/GenBank/DDBJ databases">
        <title>Pelomicrobium methylotrophicum gen. nov., sp. nov. a moderately thermophilic, facultatively anaerobic, lithoautotrophic and methylotrophic bacterium isolated from a terrestrial mud volcano.</title>
        <authorList>
            <person name="Slobodkina G.B."/>
            <person name="Merkel A.Y."/>
            <person name="Slobodkin A.I."/>
        </authorList>
    </citation>
    <scope>NUCLEOTIDE SEQUENCE [LARGE SCALE GENOMIC DNA]</scope>
    <source>
        <strain evidence="1 2">SM250</strain>
    </source>
</reference>